<dbReference type="EMBL" id="CP011129">
    <property type="protein sequence ID" value="ALN82353.1"/>
    <property type="molecule type" value="Genomic_DNA"/>
</dbReference>
<evidence type="ECO:0000313" key="2">
    <source>
        <dbReference type="Proteomes" id="UP000060787"/>
    </source>
</evidence>
<organism evidence="1 2">
    <name type="scientific">Lysobacter antibioticus</name>
    <dbReference type="NCBI Taxonomy" id="84531"/>
    <lineage>
        <taxon>Bacteria</taxon>
        <taxon>Pseudomonadati</taxon>
        <taxon>Pseudomonadota</taxon>
        <taxon>Gammaproteobacteria</taxon>
        <taxon>Lysobacterales</taxon>
        <taxon>Lysobacteraceae</taxon>
        <taxon>Lysobacter</taxon>
    </lineage>
</organism>
<keyword evidence="2" id="KW-1185">Reference proteome</keyword>
<sequence>MHPAFAIARNVSTQPQGGVSAIASMSITTTGTGTTSHKVRTGVSS</sequence>
<dbReference type="PATRIC" id="fig|84531.8.peg.4245"/>
<reference evidence="1 2" key="1">
    <citation type="journal article" date="2015" name="BMC Genomics">
        <title>Comparative genomics and metabolic profiling of the genus Lysobacter.</title>
        <authorList>
            <person name="de Bruijn I."/>
            <person name="Cheng X."/>
            <person name="de Jager V."/>
            <person name="Exposito R.G."/>
            <person name="Watrous J."/>
            <person name="Patel N."/>
            <person name="Postma J."/>
            <person name="Dorrestein P.C."/>
            <person name="Kobayashi D."/>
            <person name="Raaijmakers J.M."/>
        </authorList>
    </citation>
    <scope>NUCLEOTIDE SEQUENCE [LARGE SCALE GENOMIC DNA]</scope>
    <source>
        <strain evidence="1 2">76</strain>
    </source>
</reference>
<evidence type="ECO:0000313" key="1">
    <source>
        <dbReference type="EMBL" id="ALN82353.1"/>
    </source>
</evidence>
<accession>A0A0S2FFP9</accession>
<dbReference type="Proteomes" id="UP000060787">
    <property type="component" value="Chromosome"/>
</dbReference>
<protein>
    <submittedName>
        <fullName evidence="1">Uncharacterized protein</fullName>
    </submittedName>
</protein>
<gene>
    <name evidence="1" type="ORF">LA76x_4242</name>
</gene>
<dbReference type="KEGG" id="lab:LA76x_4242"/>
<proteinExistence type="predicted"/>
<name>A0A0S2FFP9_LYSAN</name>
<dbReference type="AlphaFoldDB" id="A0A0S2FFP9"/>